<reference evidence="10" key="1">
    <citation type="journal article" date="2019" name="Int. J. Syst. Evol. Microbiol.">
        <title>The Global Catalogue of Microorganisms (GCM) 10K type strain sequencing project: providing services to taxonomists for standard genome sequencing and annotation.</title>
        <authorList>
            <consortium name="The Broad Institute Genomics Platform"/>
            <consortium name="The Broad Institute Genome Sequencing Center for Infectious Disease"/>
            <person name="Wu L."/>
            <person name="Ma J."/>
        </authorList>
    </citation>
    <scope>NUCLEOTIDE SEQUENCE [LARGE SCALE GENOMIC DNA]</scope>
    <source>
        <strain evidence="10">NBRC 104970</strain>
    </source>
</reference>
<dbReference type="PROSITE" id="PS01287">
    <property type="entry name" value="RTC"/>
    <property type="match status" value="1"/>
</dbReference>
<evidence type="ECO:0000256" key="2">
    <source>
        <dbReference type="ARBA" id="ARBA00022598"/>
    </source>
</evidence>
<evidence type="ECO:0000256" key="4">
    <source>
        <dbReference type="ARBA" id="ARBA00024481"/>
    </source>
</evidence>
<evidence type="ECO:0000313" key="10">
    <source>
        <dbReference type="Proteomes" id="UP001156836"/>
    </source>
</evidence>
<feature type="binding site" evidence="5">
    <location>
        <begin position="288"/>
        <end position="292"/>
    </location>
    <ligand>
        <name>ATP</name>
        <dbReference type="ChEBI" id="CHEBI:30616"/>
    </ligand>
</feature>
<feature type="binding site" evidence="5">
    <location>
        <position position="108"/>
    </location>
    <ligand>
        <name>ATP</name>
        <dbReference type="ChEBI" id="CHEBI:30616"/>
    </ligand>
</feature>
<dbReference type="InterPro" id="IPR017770">
    <property type="entry name" value="RNA3'_term_phos_cyc_type_1"/>
</dbReference>
<dbReference type="InterPro" id="IPR013792">
    <property type="entry name" value="RNA3'P_cycl/enolpyr_Trfase_a/b"/>
</dbReference>
<protein>
    <recommendedName>
        <fullName evidence="5 6">RNA 3'-terminal phosphate cyclase</fullName>
        <shortName evidence="5">RNA cyclase</shortName>
        <shortName evidence="5">RNA-3'-phosphate cyclase</shortName>
        <ecNumber evidence="5 6">6.5.1.4</ecNumber>
    </recommendedName>
</protein>
<keyword evidence="5" id="KW-0067">ATP-binding</keyword>
<feature type="domain" description="RNA 3'-terminal phosphate cyclase insert" evidence="8">
    <location>
        <begin position="188"/>
        <end position="279"/>
    </location>
</feature>
<comment type="catalytic activity">
    <reaction evidence="4 5">
        <text>a 3'-end 3'-phospho-ribonucleotide-RNA + ATP = a 3'-end 2',3'-cyclophospho-ribonucleotide-RNA + AMP + diphosphate</text>
        <dbReference type="Rhea" id="RHEA:23976"/>
        <dbReference type="Rhea" id="RHEA-COMP:10463"/>
        <dbReference type="Rhea" id="RHEA-COMP:10464"/>
        <dbReference type="ChEBI" id="CHEBI:30616"/>
        <dbReference type="ChEBI" id="CHEBI:33019"/>
        <dbReference type="ChEBI" id="CHEBI:83062"/>
        <dbReference type="ChEBI" id="CHEBI:83064"/>
        <dbReference type="ChEBI" id="CHEBI:456215"/>
        <dbReference type="EC" id="6.5.1.4"/>
    </reaction>
</comment>
<name>A0ABQ6BV64_9NEIS</name>
<feature type="active site" description="Tele-AMP-histidine intermediate" evidence="5">
    <location>
        <position position="313"/>
    </location>
</feature>
<dbReference type="Pfam" id="PF05189">
    <property type="entry name" value="RTC_insert"/>
    <property type="match status" value="1"/>
</dbReference>
<dbReference type="InterPro" id="IPR023797">
    <property type="entry name" value="RNA3'_phos_cyclase_dom"/>
</dbReference>
<dbReference type="InterPro" id="IPR037136">
    <property type="entry name" value="RNA3'_phos_cyclase_dom_sf"/>
</dbReference>
<feature type="domain" description="RNA 3'-terminal phosphate cyclase" evidence="7">
    <location>
        <begin position="17"/>
        <end position="331"/>
    </location>
</feature>
<dbReference type="PANTHER" id="PTHR11096">
    <property type="entry name" value="RNA 3' TERMINAL PHOSPHATE CYCLASE"/>
    <property type="match status" value="1"/>
</dbReference>
<organism evidence="9 10">
    <name type="scientific">Chitiniphilus shinanonensis</name>
    <dbReference type="NCBI Taxonomy" id="553088"/>
    <lineage>
        <taxon>Bacteria</taxon>
        <taxon>Pseudomonadati</taxon>
        <taxon>Pseudomonadota</taxon>
        <taxon>Betaproteobacteria</taxon>
        <taxon>Neisseriales</taxon>
        <taxon>Chitinibacteraceae</taxon>
        <taxon>Chitiniphilus</taxon>
    </lineage>
</organism>
<dbReference type="NCBIfam" id="NF003247">
    <property type="entry name" value="PRK04204.1-3"/>
    <property type="match status" value="1"/>
</dbReference>
<proteinExistence type="inferred from homology"/>
<keyword evidence="3 5" id="KW-0547">Nucleotide-binding</keyword>
<comment type="similarity">
    <text evidence="1 5">Belongs to the RNA 3'-terminal cyclase family. Type 1 subfamily.</text>
</comment>
<evidence type="ECO:0000259" key="8">
    <source>
        <dbReference type="Pfam" id="PF05189"/>
    </source>
</evidence>
<dbReference type="InterPro" id="IPR020719">
    <property type="entry name" value="RNA3'_term_phos_cycl-like_CS"/>
</dbReference>
<evidence type="ECO:0000256" key="6">
    <source>
        <dbReference type="NCBIfam" id="TIGR03399"/>
    </source>
</evidence>
<evidence type="ECO:0000256" key="3">
    <source>
        <dbReference type="ARBA" id="ARBA00022741"/>
    </source>
</evidence>
<accession>A0ABQ6BV64</accession>
<sequence length="347" mass="36586">MKTTQQQDWLALDGAEGEGGGQVLRSALTLSAISGRPFRIERIRAGRAKPGLLRQHLTAVQAAAAICGATVQGAELGSTRLSFVPGMIRGGDYRFAIGSAGSCTLVLQTVLPALWFADAPSTVTVSGGTHNQAAPPADFLIRAWWPLVATLGVQQQLVLLRHGFYPAGGGEVRASVTPCAALQPLDLTERGALRQVRAEALVARVPAHVAQRELARVTQHLGEVAGEARVLPPDEGPGNVLLIEVVHEQVSEVFTAFGERGVSAEAVADRAAREARQYLAGRAAVGEHLADQLLLPLALAGGGRFTATCASSHLRTNAMVIERFLPVRVEVADEDGAARVTVHPRVD</sequence>
<keyword evidence="10" id="KW-1185">Reference proteome</keyword>
<evidence type="ECO:0000313" key="9">
    <source>
        <dbReference type="EMBL" id="GLS05075.1"/>
    </source>
</evidence>
<dbReference type="PIRSF" id="PIRSF005378">
    <property type="entry name" value="RNA3'_term_phos_cycl_euk"/>
    <property type="match status" value="1"/>
</dbReference>
<evidence type="ECO:0000259" key="7">
    <source>
        <dbReference type="Pfam" id="PF01137"/>
    </source>
</evidence>
<dbReference type="HAMAP" id="MF_00200">
    <property type="entry name" value="RTC"/>
    <property type="match status" value="1"/>
</dbReference>
<comment type="function">
    <text evidence="5">Catalyzes the conversion of 3'-phosphate to a 2',3'-cyclic phosphodiester at the end of RNA. The mechanism of action of the enzyme occurs in 3 steps: (A) adenylation of the enzyme by ATP; (B) transfer of adenylate to an RNA-N3'P to produce RNA-N3'PP5'A; (C) and attack of the adjacent 2'-hydroxyl on the 3'-phosphorus in the diester linkage to produce the cyclic end product. The biological role of this enzyme is unknown but it is likely to function in some aspects of cellular RNA processing.</text>
</comment>
<dbReference type="InterPro" id="IPR036553">
    <property type="entry name" value="RPTC_insert"/>
</dbReference>
<comment type="caution">
    <text evidence="9">The sequence shown here is derived from an EMBL/GenBank/DDBJ whole genome shotgun (WGS) entry which is preliminary data.</text>
</comment>
<dbReference type="SUPFAM" id="SSF55205">
    <property type="entry name" value="EPT/RTPC-like"/>
    <property type="match status" value="2"/>
</dbReference>
<evidence type="ECO:0000256" key="5">
    <source>
        <dbReference type="HAMAP-Rule" id="MF_00200"/>
    </source>
</evidence>
<dbReference type="InterPro" id="IPR000228">
    <property type="entry name" value="RNA3'_term_phos_cyc"/>
</dbReference>
<dbReference type="EC" id="6.5.1.4" evidence="5 6"/>
<dbReference type="Proteomes" id="UP001156836">
    <property type="component" value="Unassembled WGS sequence"/>
</dbReference>
<keyword evidence="2 5" id="KW-0436">Ligase</keyword>
<dbReference type="RefSeq" id="WP_018746788.1">
    <property type="nucleotide sequence ID" value="NZ_BSOZ01000034.1"/>
</dbReference>
<keyword evidence="5" id="KW-0963">Cytoplasm</keyword>
<comment type="subcellular location">
    <subcellularLocation>
        <location evidence="5">Cytoplasm</location>
    </subcellularLocation>
</comment>
<dbReference type="Pfam" id="PF01137">
    <property type="entry name" value="RTC"/>
    <property type="match status" value="1"/>
</dbReference>
<dbReference type="Gene3D" id="3.30.360.20">
    <property type="entry name" value="RNA 3'-terminal phosphate cyclase, insert domain"/>
    <property type="match status" value="1"/>
</dbReference>
<dbReference type="EMBL" id="BSOZ01000034">
    <property type="protein sequence ID" value="GLS05075.1"/>
    <property type="molecule type" value="Genomic_DNA"/>
</dbReference>
<dbReference type="InterPro" id="IPR013791">
    <property type="entry name" value="RNA3'-term_phos_cycl_insert"/>
</dbReference>
<evidence type="ECO:0000256" key="1">
    <source>
        <dbReference type="ARBA" id="ARBA00009206"/>
    </source>
</evidence>
<gene>
    <name evidence="5 9" type="primary">rtcA</name>
    <name evidence="9" type="ORF">GCM10007860_22250</name>
</gene>
<dbReference type="NCBIfam" id="TIGR03399">
    <property type="entry name" value="RNA_3prim_cycl"/>
    <property type="match status" value="1"/>
</dbReference>
<dbReference type="PANTHER" id="PTHR11096:SF0">
    <property type="entry name" value="RNA 3'-TERMINAL PHOSPHATE CYCLASE"/>
    <property type="match status" value="1"/>
</dbReference>
<dbReference type="Gene3D" id="3.65.10.20">
    <property type="entry name" value="RNA 3'-terminal phosphate cyclase domain"/>
    <property type="match status" value="1"/>
</dbReference>
<dbReference type="SUPFAM" id="SSF52913">
    <property type="entry name" value="RNA 3'-terminal phosphate cyclase, RPTC, insert domain"/>
    <property type="match status" value="1"/>
</dbReference>
<dbReference type="NCBIfam" id="NF003246">
    <property type="entry name" value="PRK04204.1-2"/>
    <property type="match status" value="1"/>
</dbReference>